<keyword evidence="1" id="KW-0805">Transcription regulation</keyword>
<dbReference type="PANTHER" id="PTHR47894">
    <property type="entry name" value="HTH-TYPE TRANSCRIPTIONAL REGULATOR GADX"/>
    <property type="match status" value="1"/>
</dbReference>
<feature type="domain" description="HTH araC/xylS-type" evidence="4">
    <location>
        <begin position="236"/>
        <end position="334"/>
    </location>
</feature>
<keyword evidence="2" id="KW-0238">DNA-binding</keyword>
<dbReference type="PRINTS" id="PR00032">
    <property type="entry name" value="HTHARAC"/>
</dbReference>
<keyword evidence="3" id="KW-0804">Transcription</keyword>
<dbReference type="GO" id="GO:0003700">
    <property type="term" value="F:DNA-binding transcription factor activity"/>
    <property type="evidence" value="ECO:0007669"/>
    <property type="project" value="InterPro"/>
</dbReference>
<dbReference type="InterPro" id="IPR009057">
    <property type="entry name" value="Homeodomain-like_sf"/>
</dbReference>
<gene>
    <name evidence="5" type="ORF">GSH16_15005</name>
</gene>
<dbReference type="PANTHER" id="PTHR47894:SF4">
    <property type="entry name" value="HTH-TYPE TRANSCRIPTIONAL REGULATOR GADX"/>
    <property type="match status" value="1"/>
</dbReference>
<evidence type="ECO:0000256" key="2">
    <source>
        <dbReference type="ARBA" id="ARBA00023125"/>
    </source>
</evidence>
<proteinExistence type="predicted"/>
<name>A0A6B0TRZ9_9RHOB</name>
<reference evidence="5 6" key="1">
    <citation type="submission" date="2019-12" db="EMBL/GenBank/DDBJ databases">
        <title>Strain KN286 was isolated from seawater, which was collected from Caroline Seamount in the tropical western Pacific.</title>
        <authorList>
            <person name="Wang Q."/>
        </authorList>
    </citation>
    <scope>NUCLEOTIDE SEQUENCE [LARGE SCALE GENOMIC DNA]</scope>
    <source>
        <strain evidence="5 6">KN286</strain>
    </source>
</reference>
<evidence type="ECO:0000256" key="3">
    <source>
        <dbReference type="ARBA" id="ARBA00023163"/>
    </source>
</evidence>
<dbReference type="InterPro" id="IPR032687">
    <property type="entry name" value="AraC-type_N"/>
</dbReference>
<dbReference type="InterPro" id="IPR020449">
    <property type="entry name" value="Tscrpt_reg_AraC-type_HTH"/>
</dbReference>
<dbReference type="AlphaFoldDB" id="A0A6B0TRZ9"/>
<dbReference type="EMBL" id="WUWG01000008">
    <property type="protein sequence ID" value="MXU66756.1"/>
    <property type="molecule type" value="Genomic_DNA"/>
</dbReference>
<dbReference type="Pfam" id="PF12833">
    <property type="entry name" value="HTH_18"/>
    <property type="match status" value="1"/>
</dbReference>
<dbReference type="Pfam" id="PF12625">
    <property type="entry name" value="Arabinose_bd"/>
    <property type="match status" value="1"/>
</dbReference>
<evidence type="ECO:0000256" key="1">
    <source>
        <dbReference type="ARBA" id="ARBA00023015"/>
    </source>
</evidence>
<keyword evidence="6" id="KW-1185">Reference proteome</keyword>
<evidence type="ECO:0000313" key="6">
    <source>
        <dbReference type="Proteomes" id="UP000436016"/>
    </source>
</evidence>
<accession>A0A6B0TRZ9</accession>
<organism evidence="5 6">
    <name type="scientific">Oceanomicrobium pacificus</name>
    <dbReference type="NCBI Taxonomy" id="2692916"/>
    <lineage>
        <taxon>Bacteria</taxon>
        <taxon>Pseudomonadati</taxon>
        <taxon>Pseudomonadota</taxon>
        <taxon>Alphaproteobacteria</taxon>
        <taxon>Rhodobacterales</taxon>
        <taxon>Paracoccaceae</taxon>
        <taxon>Oceanomicrobium</taxon>
    </lineage>
</organism>
<dbReference type="Gene3D" id="1.10.10.60">
    <property type="entry name" value="Homeodomain-like"/>
    <property type="match status" value="1"/>
</dbReference>
<comment type="caution">
    <text evidence="5">The sequence shown here is derived from an EMBL/GenBank/DDBJ whole genome shotgun (WGS) entry which is preliminary data.</text>
</comment>
<sequence length="344" mass="37286">MTDPGPTLAFVRHAALVLRARTSSEEVDRIVDALGLPDVMHAPIETLIPIEQEAAFIEAACDGAGIDFGFDCGLSFGLASTLPLYLNQHAPRLRDGIRRAIRFMRTARPGLEFSLDESGNAAAIRLDLSNPDLLASPRHQEAMIGAAVSQIRTFTDRSFHPDSVSFRHARAPVAASVSAKFGCPVLFDAEEIELRLSPAILDAPMISRDDILSGLLLSQAEDALSRLDRIASGVVAQLELVLDAGYPDTMPSLDAAASRLGMSSRTLSRRLKDADTSFQTVRAHVRTRIAARELRDSDRPIGEIAWRLGYAGQAAFSTAFRQHVGLSPRAYRAANRARHANPDA</sequence>
<dbReference type="GO" id="GO:0000976">
    <property type="term" value="F:transcription cis-regulatory region binding"/>
    <property type="evidence" value="ECO:0007669"/>
    <property type="project" value="TreeGrafter"/>
</dbReference>
<dbReference type="SUPFAM" id="SSF46689">
    <property type="entry name" value="Homeodomain-like"/>
    <property type="match status" value="1"/>
</dbReference>
<dbReference type="PROSITE" id="PS01124">
    <property type="entry name" value="HTH_ARAC_FAMILY_2"/>
    <property type="match status" value="1"/>
</dbReference>
<dbReference type="SMART" id="SM00342">
    <property type="entry name" value="HTH_ARAC"/>
    <property type="match status" value="1"/>
</dbReference>
<dbReference type="GO" id="GO:0005829">
    <property type="term" value="C:cytosol"/>
    <property type="evidence" value="ECO:0007669"/>
    <property type="project" value="TreeGrafter"/>
</dbReference>
<evidence type="ECO:0000259" key="4">
    <source>
        <dbReference type="PROSITE" id="PS01124"/>
    </source>
</evidence>
<evidence type="ECO:0000313" key="5">
    <source>
        <dbReference type="EMBL" id="MXU66756.1"/>
    </source>
</evidence>
<protein>
    <submittedName>
        <fullName evidence="5">Helix-turn-helix domain-containing protein</fullName>
    </submittedName>
</protein>
<dbReference type="Proteomes" id="UP000436016">
    <property type="component" value="Unassembled WGS sequence"/>
</dbReference>
<dbReference type="RefSeq" id="WP_160856429.1">
    <property type="nucleotide sequence ID" value="NZ_WUWG01000008.1"/>
</dbReference>
<dbReference type="InterPro" id="IPR018060">
    <property type="entry name" value="HTH_AraC"/>
</dbReference>